<evidence type="ECO:0000259" key="5">
    <source>
        <dbReference type="PROSITE" id="PS50931"/>
    </source>
</evidence>
<dbReference type="PROSITE" id="PS50931">
    <property type="entry name" value="HTH_LYSR"/>
    <property type="match status" value="1"/>
</dbReference>
<gene>
    <name evidence="6" type="ORF">FHS21_001667</name>
</gene>
<name>A0A839U8F7_9HYPH</name>
<accession>A0A839U8F7</accession>
<dbReference type="AlphaFoldDB" id="A0A839U8F7"/>
<proteinExistence type="inferred from homology"/>
<evidence type="ECO:0000313" key="6">
    <source>
        <dbReference type="EMBL" id="MBB3145262.1"/>
    </source>
</evidence>
<keyword evidence="2" id="KW-0805">Transcription regulation</keyword>
<protein>
    <submittedName>
        <fullName evidence="6">DNA-binding transcriptional LysR family regulator</fullName>
    </submittedName>
</protein>
<dbReference type="FunFam" id="1.10.10.10:FF:000001">
    <property type="entry name" value="LysR family transcriptional regulator"/>
    <property type="match status" value="1"/>
</dbReference>
<dbReference type="PANTHER" id="PTHR30537">
    <property type="entry name" value="HTH-TYPE TRANSCRIPTIONAL REGULATOR"/>
    <property type="match status" value="1"/>
</dbReference>
<dbReference type="InterPro" id="IPR000847">
    <property type="entry name" value="LysR_HTH_N"/>
</dbReference>
<dbReference type="GO" id="GO:0003700">
    <property type="term" value="F:DNA-binding transcription factor activity"/>
    <property type="evidence" value="ECO:0007669"/>
    <property type="project" value="InterPro"/>
</dbReference>
<dbReference type="Proteomes" id="UP000554520">
    <property type="component" value="Unassembled WGS sequence"/>
</dbReference>
<dbReference type="Pfam" id="PF03466">
    <property type="entry name" value="LysR_substrate"/>
    <property type="match status" value="1"/>
</dbReference>
<dbReference type="SUPFAM" id="SSF46785">
    <property type="entry name" value="Winged helix' DNA-binding domain"/>
    <property type="match status" value="1"/>
</dbReference>
<dbReference type="SUPFAM" id="SSF53850">
    <property type="entry name" value="Periplasmic binding protein-like II"/>
    <property type="match status" value="1"/>
</dbReference>
<comment type="caution">
    <text evidence="6">The sequence shown here is derived from an EMBL/GenBank/DDBJ whole genome shotgun (WGS) entry which is preliminary data.</text>
</comment>
<dbReference type="PANTHER" id="PTHR30537:SF5">
    <property type="entry name" value="HTH-TYPE TRANSCRIPTIONAL ACTIVATOR TTDR-RELATED"/>
    <property type="match status" value="1"/>
</dbReference>
<evidence type="ECO:0000256" key="4">
    <source>
        <dbReference type="ARBA" id="ARBA00023163"/>
    </source>
</evidence>
<dbReference type="InterPro" id="IPR036390">
    <property type="entry name" value="WH_DNA-bd_sf"/>
</dbReference>
<keyword evidence="3 6" id="KW-0238">DNA-binding</keyword>
<evidence type="ECO:0000256" key="3">
    <source>
        <dbReference type="ARBA" id="ARBA00023125"/>
    </source>
</evidence>
<dbReference type="GO" id="GO:0043565">
    <property type="term" value="F:sequence-specific DNA binding"/>
    <property type="evidence" value="ECO:0007669"/>
    <property type="project" value="TreeGrafter"/>
</dbReference>
<evidence type="ECO:0000256" key="2">
    <source>
        <dbReference type="ARBA" id="ARBA00023015"/>
    </source>
</evidence>
<reference evidence="6 7" key="1">
    <citation type="submission" date="2020-08" db="EMBL/GenBank/DDBJ databases">
        <title>Genomic Encyclopedia of Type Strains, Phase III (KMG-III): the genomes of soil and plant-associated and newly described type strains.</title>
        <authorList>
            <person name="Whitman W."/>
        </authorList>
    </citation>
    <scope>NUCLEOTIDE SEQUENCE [LARGE SCALE GENOMIC DNA]</scope>
    <source>
        <strain evidence="6 7">CECT 7015</strain>
    </source>
</reference>
<dbReference type="EMBL" id="JACHXN010000004">
    <property type="protein sequence ID" value="MBB3145262.1"/>
    <property type="molecule type" value="Genomic_DNA"/>
</dbReference>
<evidence type="ECO:0000313" key="7">
    <source>
        <dbReference type="Proteomes" id="UP000554520"/>
    </source>
</evidence>
<dbReference type="RefSeq" id="WP_183661601.1">
    <property type="nucleotide sequence ID" value="NZ_JACHXN010000004.1"/>
</dbReference>
<feature type="domain" description="HTH lysR-type" evidence="5">
    <location>
        <begin position="1"/>
        <end position="59"/>
    </location>
</feature>
<dbReference type="InterPro" id="IPR005119">
    <property type="entry name" value="LysR_subst-bd"/>
</dbReference>
<sequence>MDRLDAMAVLLAVIEAGSLSAASRRLGIPLATVSRKISDLEAHLKTRLLIRSSRHVSLTDAGRAYVEASKAILEQVDEAERTAAGEYTTPRGDLAMSAPVVFGRLHVLPVVIEFLKIYPEINLRLSLSDRQVNLVEDHIDLALRIGNLPDSNLVATTVGWIRRAAYASPAYLAQRGVPERPEDLHGHECITFEGLNSPRSWTFMDGKKEVVVPVHSRLSVSTADAAIDAAVAGLGVTRLLSYQATRALAAGELQIVLEAFEPEPWPVSLIYVGQGLMPLKLRAFMDFAVPRLRERITLQSVPPGMPTSAG</sequence>
<dbReference type="InterPro" id="IPR058163">
    <property type="entry name" value="LysR-type_TF_proteobact-type"/>
</dbReference>
<comment type="similarity">
    <text evidence="1">Belongs to the LysR transcriptional regulatory family.</text>
</comment>
<dbReference type="GO" id="GO:0006351">
    <property type="term" value="P:DNA-templated transcription"/>
    <property type="evidence" value="ECO:0007669"/>
    <property type="project" value="TreeGrafter"/>
</dbReference>
<organism evidence="6 7">
    <name type="scientific">Phyllobacterium trifolii</name>
    <dbReference type="NCBI Taxonomy" id="300193"/>
    <lineage>
        <taxon>Bacteria</taxon>
        <taxon>Pseudomonadati</taxon>
        <taxon>Pseudomonadota</taxon>
        <taxon>Alphaproteobacteria</taxon>
        <taxon>Hyphomicrobiales</taxon>
        <taxon>Phyllobacteriaceae</taxon>
        <taxon>Phyllobacterium</taxon>
    </lineage>
</organism>
<keyword evidence="4" id="KW-0804">Transcription</keyword>
<dbReference type="InterPro" id="IPR036388">
    <property type="entry name" value="WH-like_DNA-bd_sf"/>
</dbReference>
<keyword evidence="7" id="KW-1185">Reference proteome</keyword>
<dbReference type="Pfam" id="PF00126">
    <property type="entry name" value="HTH_1"/>
    <property type="match status" value="1"/>
</dbReference>
<dbReference type="CDD" id="cd08471">
    <property type="entry name" value="PBP2_CrgA_like_2"/>
    <property type="match status" value="1"/>
</dbReference>
<dbReference type="Gene3D" id="3.40.190.290">
    <property type="match status" value="1"/>
</dbReference>
<evidence type="ECO:0000256" key="1">
    <source>
        <dbReference type="ARBA" id="ARBA00009437"/>
    </source>
</evidence>
<dbReference type="Gene3D" id="1.10.10.10">
    <property type="entry name" value="Winged helix-like DNA-binding domain superfamily/Winged helix DNA-binding domain"/>
    <property type="match status" value="1"/>
</dbReference>